<dbReference type="Proteomes" id="UP000298324">
    <property type="component" value="Unassembled WGS sequence"/>
</dbReference>
<organism evidence="2 3">
    <name type="scientific">Pelotomaculum schinkii</name>
    <dbReference type="NCBI Taxonomy" id="78350"/>
    <lineage>
        <taxon>Bacteria</taxon>
        <taxon>Bacillati</taxon>
        <taxon>Bacillota</taxon>
        <taxon>Clostridia</taxon>
        <taxon>Eubacteriales</taxon>
        <taxon>Desulfotomaculaceae</taxon>
        <taxon>Pelotomaculum</taxon>
    </lineage>
</organism>
<comment type="caution">
    <text evidence="2">The sequence shown here is derived from an EMBL/GenBank/DDBJ whole genome shotgun (WGS) entry which is preliminary data.</text>
</comment>
<feature type="chain" id="PRO_5021337303" evidence="1">
    <location>
        <begin position="23"/>
        <end position="170"/>
    </location>
</feature>
<evidence type="ECO:0000313" key="2">
    <source>
        <dbReference type="EMBL" id="TEB07410.1"/>
    </source>
</evidence>
<accession>A0A4Y7RF79</accession>
<evidence type="ECO:0000313" key="3">
    <source>
        <dbReference type="Proteomes" id="UP000298324"/>
    </source>
</evidence>
<gene>
    <name evidence="2" type="ORF">Psch_00961</name>
</gene>
<evidence type="ECO:0000256" key="1">
    <source>
        <dbReference type="SAM" id="SignalP"/>
    </source>
</evidence>
<name>A0A4Y7RF79_9FIRM</name>
<proteinExistence type="predicted"/>
<dbReference type="EMBL" id="QFGA01000001">
    <property type="protein sequence ID" value="TEB07410.1"/>
    <property type="molecule type" value="Genomic_DNA"/>
</dbReference>
<protein>
    <submittedName>
        <fullName evidence="2">Uncharacterized protein</fullName>
    </submittedName>
</protein>
<dbReference type="RefSeq" id="WP_190239308.1">
    <property type="nucleotide sequence ID" value="NZ_QFGA01000001.1"/>
</dbReference>
<reference evidence="2 3" key="1">
    <citation type="journal article" date="2018" name="Environ. Microbiol.">
        <title>Novel energy conservation strategies and behaviour of Pelotomaculum schinkii driving syntrophic propionate catabolism.</title>
        <authorList>
            <person name="Hidalgo-Ahumada C.A.P."/>
            <person name="Nobu M.K."/>
            <person name="Narihiro T."/>
            <person name="Tamaki H."/>
            <person name="Liu W.T."/>
            <person name="Kamagata Y."/>
            <person name="Stams A.J.M."/>
            <person name="Imachi H."/>
            <person name="Sousa D.Z."/>
        </authorList>
    </citation>
    <scope>NUCLEOTIDE SEQUENCE [LARGE SCALE GENOMIC DNA]</scope>
    <source>
        <strain evidence="2 3">HH</strain>
    </source>
</reference>
<sequence>MKKFIMVLVVFLVMAFSMSCEAIEKPQYYNQPDSFLVSYMSTFPDTETKIIKALNIIDIMYPNWQNNYEYGIFDCSETTEFVWYFFNKCGIESTYCQSNKLWHCWLEVKDNNKKIIIETTTLSIVSEENSGWYYSGRDVKYNSHMRIDEIDWWNSKIFNGSLLSSDLLYR</sequence>
<dbReference type="PROSITE" id="PS51257">
    <property type="entry name" value="PROKAR_LIPOPROTEIN"/>
    <property type="match status" value="1"/>
</dbReference>
<feature type="signal peptide" evidence="1">
    <location>
        <begin position="1"/>
        <end position="22"/>
    </location>
</feature>
<keyword evidence="3" id="KW-1185">Reference proteome</keyword>
<keyword evidence="1" id="KW-0732">Signal</keyword>
<dbReference type="AlphaFoldDB" id="A0A4Y7RF79"/>